<dbReference type="EMBL" id="JAIZAY010000001">
    <property type="protein sequence ID" value="KAJ8049884.1"/>
    <property type="molecule type" value="Genomic_DNA"/>
</dbReference>
<reference evidence="3" key="1">
    <citation type="submission" date="2021-10" db="EMBL/GenBank/DDBJ databases">
        <title>Tropical sea cucumber genome reveals ecological adaptation and Cuvierian tubules defense mechanism.</title>
        <authorList>
            <person name="Chen T."/>
        </authorList>
    </citation>
    <scope>NUCLEOTIDE SEQUENCE</scope>
    <source>
        <strain evidence="3">Nanhai2018</strain>
        <tissue evidence="3">Muscle</tissue>
    </source>
</reference>
<keyword evidence="4" id="KW-1185">Reference proteome</keyword>
<gene>
    <name evidence="3" type="ORF">HOLleu_02819</name>
</gene>
<name>A0A9Q1CSQ9_HOLLE</name>
<dbReference type="InterPro" id="IPR007111">
    <property type="entry name" value="NACHT_NTPase"/>
</dbReference>
<dbReference type="Proteomes" id="UP001152320">
    <property type="component" value="Chromosome 1"/>
</dbReference>
<dbReference type="PROSITE" id="PS50837">
    <property type="entry name" value="NACHT"/>
    <property type="match status" value="1"/>
</dbReference>
<proteinExistence type="predicted"/>
<sequence>MPGPGSDSCQELTYRPEVKDVCQANEPGRSINPQGEESGKELSDITKAESVIEQVQTAVSQLSTKGSSIFLQGNGCYVFSGCSITGATAQDEKGKIVEGRDKSTQTRPYPKYNFGFTNFQRELCTHLNSAKWWYYDKRLLEKLTFSSAETAGVLNPWNEVRFVRLLREKGIISSSNITQFTSAITSVNHPSTLVTEIQELFEMNLDFWLNVPPSLKDKIEHLVEGLKSQYNQRHLSILPIPEDQGDWRSVNDVFVETNIERFIQAKWEKVSSHHEITNLLPESRPVVILSEPGYGKSMLLQQFAYEWYSASPDSPLQYVPLFILIRLKELQGVKCIYDAIKTLLPLETILTSSDIRDILTSGEVYVVFAFDGFDEYPDADVGDNDINSVISGKMFSSFGVVVTTRLSRLHNLQQTAVTKFRLTGFEVRMQETYLEKVFAAATKTKQKIMSRIQESDILMALCQGPFFFAIISPILIRTISRPTKNANSVTEYFDQVITNLFAHTKRKVKRDSPTPAMFNEEPQHRLCLARIAYNGLINTPSKISWSEEDILRQLGSFCYDLYVGTGVLRKEQGPVYHPGSHVAGHLSNQTSVSFFHTTIQEYFAATYLVGMSKKISQTDFKHGLQKIHAQNFPYLCQFVCGLDSTAAKLVMDYLLSREKDERMLAILCVLEHKGEGIDRVITELCNTEIDFSPYESILLQRAKMQLLQTASNLQIPISGVCLRNCLMSSNVLDESLYLFSGLSVPILDTIRELRIVSFADLRNQTVNIIHFALKCETLRKLTFDMELCPRTAFSEDVLERIRRQSCEG</sequence>
<feature type="domain" description="NACHT" evidence="2">
    <location>
        <begin position="284"/>
        <end position="405"/>
    </location>
</feature>
<evidence type="ECO:0000259" key="2">
    <source>
        <dbReference type="PROSITE" id="PS50837"/>
    </source>
</evidence>
<dbReference type="Pfam" id="PF05729">
    <property type="entry name" value="NACHT"/>
    <property type="match status" value="1"/>
</dbReference>
<dbReference type="InterPro" id="IPR027417">
    <property type="entry name" value="P-loop_NTPase"/>
</dbReference>
<dbReference type="PANTHER" id="PTHR46312:SF2">
    <property type="entry name" value="NUCLEOTIDE-BINDING OLIGOMERIZATION DOMAIN-CONTAINING PROTEIN 2-LIKE"/>
    <property type="match status" value="1"/>
</dbReference>
<dbReference type="PANTHER" id="PTHR46312">
    <property type="entry name" value="NACHT DOMAIN-CONTAINING PROTEIN"/>
    <property type="match status" value="1"/>
</dbReference>
<comment type="caution">
    <text evidence="3">The sequence shown here is derived from an EMBL/GenBank/DDBJ whole genome shotgun (WGS) entry which is preliminary data.</text>
</comment>
<evidence type="ECO:0000313" key="4">
    <source>
        <dbReference type="Proteomes" id="UP001152320"/>
    </source>
</evidence>
<dbReference type="AlphaFoldDB" id="A0A9Q1CSQ9"/>
<evidence type="ECO:0000256" key="1">
    <source>
        <dbReference type="SAM" id="MobiDB-lite"/>
    </source>
</evidence>
<dbReference type="SUPFAM" id="SSF52540">
    <property type="entry name" value="P-loop containing nucleoside triphosphate hydrolases"/>
    <property type="match status" value="1"/>
</dbReference>
<evidence type="ECO:0000313" key="3">
    <source>
        <dbReference type="EMBL" id="KAJ8049884.1"/>
    </source>
</evidence>
<protein>
    <submittedName>
        <fullName evidence="3">NLR family CARD domain-containing protein 4</fullName>
    </submittedName>
</protein>
<accession>A0A9Q1CSQ9</accession>
<organism evidence="3 4">
    <name type="scientific">Holothuria leucospilota</name>
    <name type="common">Black long sea cucumber</name>
    <name type="synonym">Mertensiothuria leucospilota</name>
    <dbReference type="NCBI Taxonomy" id="206669"/>
    <lineage>
        <taxon>Eukaryota</taxon>
        <taxon>Metazoa</taxon>
        <taxon>Echinodermata</taxon>
        <taxon>Eleutherozoa</taxon>
        <taxon>Echinozoa</taxon>
        <taxon>Holothuroidea</taxon>
        <taxon>Aspidochirotacea</taxon>
        <taxon>Aspidochirotida</taxon>
        <taxon>Holothuriidae</taxon>
        <taxon>Holothuria</taxon>
    </lineage>
</organism>
<feature type="region of interest" description="Disordered" evidence="1">
    <location>
        <begin position="21"/>
        <end position="43"/>
    </location>
</feature>
<dbReference type="Gene3D" id="3.40.50.300">
    <property type="entry name" value="P-loop containing nucleotide triphosphate hydrolases"/>
    <property type="match status" value="1"/>
</dbReference>
<dbReference type="OrthoDB" id="427518at2759"/>